<gene>
    <name evidence="1" type="primary">orf629</name>
</gene>
<accession>A0A481ZKV6</accession>
<evidence type="ECO:0000313" key="1">
    <source>
        <dbReference type="EMBL" id="QBL01969.1"/>
    </source>
</evidence>
<keyword evidence="1" id="KW-0496">Mitochondrion</keyword>
<dbReference type="RefSeq" id="YP_009582584.1">
    <property type="nucleotide sequence ID" value="NC_041555.1"/>
</dbReference>
<protein>
    <submittedName>
        <fullName evidence="1">Uncharacterized protein</fullName>
    </submittedName>
</protein>
<dbReference type="EMBL" id="MK554671">
    <property type="protein sequence ID" value="QBL01969.1"/>
    <property type="molecule type" value="Genomic_DNA"/>
</dbReference>
<reference evidence="1" key="1">
    <citation type="journal article" date="2018" name="Mitochondrial DNA Part B Resour">
        <title>The complete mitochondrial genome of the nematode-trapping fungus Dactylellina haptotyla.</title>
        <authorList>
            <person name="Zhou D."/>
            <person name="Zhang Y."/>
            <person name="Xu J."/>
            <person name="Jiang L."/>
            <person name="Zhang K.-Q."/>
            <person name="Zhang Y."/>
        </authorList>
    </citation>
    <scope>NUCLEOTIDE SEQUENCE</scope>
</reference>
<organism evidence="1">
    <name type="scientific">Dactylellina haptotyla</name>
    <dbReference type="NCBI Taxonomy" id="430498"/>
    <lineage>
        <taxon>Eukaryota</taxon>
        <taxon>Fungi</taxon>
        <taxon>Dikarya</taxon>
        <taxon>Ascomycota</taxon>
        <taxon>Pezizomycotina</taxon>
        <taxon>Orbiliomycetes</taxon>
        <taxon>Orbiliales</taxon>
        <taxon>Orbiliaceae</taxon>
        <taxon>Dactylellina</taxon>
    </lineage>
</organism>
<dbReference type="GeneID" id="39710837"/>
<sequence length="629" mass="75717">MIISNSFVKSLNNKQFEAATLSFSNFNIENSNKNFFSNYYLKNKNLDYNDNKLTLCNFNDLYKPNKAYLTDLNLKKIEYIKSNFTRVRDLELNANNLNLFKLTETKKISFLQKIDKKSYSTKANSNSKIFEIYSNKNNYIPSNNRIVDEKSLLPKHQSAAVTEWSQSVYSYDKLELRDVKNLHLILTKWIKIYFYAIPAFVQKKMYKLKKRLITSKIYISTPSLKHTSSKILITLYFFAEQGNNVSNYFKRKYKKKNLIYFNMDYLLKHIDKNTSKSIMDHVREVQYLLFKIKINNYWLDGILEKDKLQFFKTNFDTLKVDWFKKSLLYYNDIINSISIIIKVIMLRYKLKLKRLDIDKLKLKLIISKWVNVIIKNYPKFYINNRVIFSIMIIRIINWLTKNKNSFELKKEEKMTKIINKIKDDLNLIERNEKKINNILTIIKKNFNNIKKNKSKIKRIIKRIEKKFEPIIKRDNEIINETKEFIEFINNKDLIKKIIYKEKWIKSITEWNNEKIKEIKEYIEFINKHNMCFELINNINEILTYKTEEIKEALNDPIIISVTKFFSYINTQISKVSLLISFNYLVKYNLKKIYLEKLGISTQIGRDRLYPNTQIIMGYIKKKILNFFFF</sequence>
<reference evidence="1" key="2">
    <citation type="submission" date="2019-02" db="EMBL/GenBank/DDBJ databases">
        <authorList>
            <person name="Zhang Y."/>
            <person name="Zhang Y."/>
        </authorList>
    </citation>
    <scope>NUCLEOTIDE SEQUENCE</scope>
</reference>
<geneLocation type="mitochondrion" evidence="1"/>
<name>A0A481ZKV6_9PEZI</name>
<dbReference type="AlphaFoldDB" id="A0A481ZKV6"/>
<proteinExistence type="predicted"/>